<keyword evidence="3" id="KW-1185">Reference proteome</keyword>
<comment type="caution">
    <text evidence="2">The sequence shown here is derived from an EMBL/GenBank/DDBJ whole genome shotgun (WGS) entry which is preliminary data.</text>
</comment>
<name>A0A4R8RP68_COLTR</name>
<evidence type="ECO:0000313" key="3">
    <source>
        <dbReference type="Proteomes" id="UP000295703"/>
    </source>
</evidence>
<accession>A0A4R8RP68</accession>
<evidence type="ECO:0000256" key="1">
    <source>
        <dbReference type="SAM" id="SignalP"/>
    </source>
</evidence>
<proteinExistence type="predicted"/>
<feature type="signal peptide" evidence="1">
    <location>
        <begin position="1"/>
        <end position="18"/>
    </location>
</feature>
<organism evidence="2 3">
    <name type="scientific">Colletotrichum trifolii</name>
    <dbReference type="NCBI Taxonomy" id="5466"/>
    <lineage>
        <taxon>Eukaryota</taxon>
        <taxon>Fungi</taxon>
        <taxon>Dikarya</taxon>
        <taxon>Ascomycota</taxon>
        <taxon>Pezizomycotina</taxon>
        <taxon>Sordariomycetes</taxon>
        <taxon>Hypocreomycetidae</taxon>
        <taxon>Glomerellales</taxon>
        <taxon>Glomerellaceae</taxon>
        <taxon>Colletotrichum</taxon>
        <taxon>Colletotrichum orbiculare species complex</taxon>
    </lineage>
</organism>
<reference evidence="2 3" key="1">
    <citation type="submission" date="2018-12" db="EMBL/GenBank/DDBJ databases">
        <title>Genome sequence and assembly of Colletotrichum trifolii.</title>
        <authorList>
            <person name="Gan P."/>
            <person name="Shirasu K."/>
        </authorList>
    </citation>
    <scope>NUCLEOTIDE SEQUENCE [LARGE SCALE GENOMIC DNA]</scope>
    <source>
        <strain evidence="2 3">543-2</strain>
    </source>
</reference>
<gene>
    <name evidence="2" type="ORF">CTRI78_v001642</name>
</gene>
<protein>
    <submittedName>
        <fullName evidence="2">Uncharacterized protein</fullName>
    </submittedName>
</protein>
<evidence type="ECO:0000313" key="2">
    <source>
        <dbReference type="EMBL" id="TDZ71973.1"/>
    </source>
</evidence>
<feature type="chain" id="PRO_5020190355" evidence="1">
    <location>
        <begin position="19"/>
        <end position="284"/>
    </location>
</feature>
<dbReference type="AlphaFoldDB" id="A0A4R8RP68"/>
<dbReference type="Proteomes" id="UP000295703">
    <property type="component" value="Unassembled WGS sequence"/>
</dbReference>
<keyword evidence="1" id="KW-0732">Signal</keyword>
<sequence length="284" mass="31703">MDLCLLIGAIFLLSRVGCIPILGATAAAEDTAYISHSEPPPTSNAFSEGGLVKVLAHNGSFPRRVIDHTSTVSLNVGGTSPDIRILPRQYQSSDEDIKCQDDHDRSLPPANRVILVYYAWGSICQDATRVITCRFFEPEYLRGVDRPDLLSRIVCPRGQVCRQDGARQTKFGDSRPRTTCVPVPTIKQIFLRELKEACLRFPLPSTANRKRIRVHEWAFVPISGLYRQVKWMYLKVNGAYVKSAQYISDWTVELSGVTSSDNFEVCAFPQTADPITVDIQVTIL</sequence>
<dbReference type="EMBL" id="RYZW01000008">
    <property type="protein sequence ID" value="TDZ71973.1"/>
    <property type="molecule type" value="Genomic_DNA"/>
</dbReference>